<name>A0AAV0DI62_9ASTE</name>
<dbReference type="AlphaFoldDB" id="A0AAV0DI62"/>
<gene>
    <name evidence="1" type="ORF">CEPIT_LOCUS15182</name>
</gene>
<sequence length="112" mass="12604">MKKCSGKELDSWFIFEAGIESKNWFGGSDGHGCVKHIQNNIDGAVGINQAGNSFWSRVHNLFCEKANTIVRTREAVESRFKVMNHQCSLWKRSLQKANATQRSGSNLIDVVF</sequence>
<evidence type="ECO:0000313" key="1">
    <source>
        <dbReference type="EMBL" id="CAH9100070.1"/>
    </source>
</evidence>
<dbReference type="Proteomes" id="UP001152523">
    <property type="component" value="Unassembled WGS sequence"/>
</dbReference>
<proteinExistence type="predicted"/>
<keyword evidence="2" id="KW-1185">Reference proteome</keyword>
<accession>A0AAV0DI62</accession>
<comment type="caution">
    <text evidence="1">The sequence shown here is derived from an EMBL/GenBank/DDBJ whole genome shotgun (WGS) entry which is preliminary data.</text>
</comment>
<protein>
    <submittedName>
        <fullName evidence="1">Uncharacterized protein</fullName>
    </submittedName>
</protein>
<dbReference type="EMBL" id="CAMAPF010000107">
    <property type="protein sequence ID" value="CAH9100070.1"/>
    <property type="molecule type" value="Genomic_DNA"/>
</dbReference>
<evidence type="ECO:0000313" key="2">
    <source>
        <dbReference type="Proteomes" id="UP001152523"/>
    </source>
</evidence>
<organism evidence="1 2">
    <name type="scientific">Cuscuta epithymum</name>
    <dbReference type="NCBI Taxonomy" id="186058"/>
    <lineage>
        <taxon>Eukaryota</taxon>
        <taxon>Viridiplantae</taxon>
        <taxon>Streptophyta</taxon>
        <taxon>Embryophyta</taxon>
        <taxon>Tracheophyta</taxon>
        <taxon>Spermatophyta</taxon>
        <taxon>Magnoliopsida</taxon>
        <taxon>eudicotyledons</taxon>
        <taxon>Gunneridae</taxon>
        <taxon>Pentapetalae</taxon>
        <taxon>asterids</taxon>
        <taxon>lamiids</taxon>
        <taxon>Solanales</taxon>
        <taxon>Convolvulaceae</taxon>
        <taxon>Cuscuteae</taxon>
        <taxon>Cuscuta</taxon>
        <taxon>Cuscuta subgen. Cuscuta</taxon>
    </lineage>
</organism>
<reference evidence="1" key="1">
    <citation type="submission" date="2022-07" db="EMBL/GenBank/DDBJ databases">
        <authorList>
            <person name="Macas J."/>
            <person name="Novak P."/>
            <person name="Neumann P."/>
        </authorList>
    </citation>
    <scope>NUCLEOTIDE SEQUENCE</scope>
</reference>